<gene>
    <name evidence="1" type="ORF">AGERDE_LOCUS10642</name>
</gene>
<keyword evidence="2" id="KW-1185">Reference proteome</keyword>
<evidence type="ECO:0000313" key="1">
    <source>
        <dbReference type="EMBL" id="CAG8633596.1"/>
    </source>
</evidence>
<protein>
    <submittedName>
        <fullName evidence="1">2684_t:CDS:1</fullName>
    </submittedName>
</protein>
<reference evidence="1" key="1">
    <citation type="submission" date="2021-06" db="EMBL/GenBank/DDBJ databases">
        <authorList>
            <person name="Kallberg Y."/>
            <person name="Tangrot J."/>
            <person name="Rosling A."/>
        </authorList>
    </citation>
    <scope>NUCLEOTIDE SEQUENCE</scope>
    <source>
        <strain evidence="1">MT106</strain>
    </source>
</reference>
<evidence type="ECO:0000313" key="2">
    <source>
        <dbReference type="Proteomes" id="UP000789831"/>
    </source>
</evidence>
<sequence length="259" mass="28902">MTCQILASDRPHSTAGALHTQQTPNNFVAQNQPATSWTMTCQILASDRSHSTAGASFVLNKAVVNYGKETKKICTKAPGKRMKGVTNWIWESARNNNTLPVYLKVKDTVCQLCYNGMIVQPSAAMKEHMKATFDNTLLELKITFDAQPKTDVVLKPEVMSFPEAIKVMTKILYYKREVIQKLPAFQDFGEFSSCLEAENGQLMTFFDELILSTNLSQKKPESHPKIISQLLFVCYLLCTSDSMINALSELGITSTTQTI</sequence>
<dbReference type="AlphaFoldDB" id="A0A9N9DFA8"/>
<dbReference type="Proteomes" id="UP000789831">
    <property type="component" value="Unassembled WGS sequence"/>
</dbReference>
<accession>A0A9N9DFA8</accession>
<name>A0A9N9DFA8_9GLOM</name>
<proteinExistence type="predicted"/>
<dbReference type="OrthoDB" id="2314953at2759"/>
<feature type="non-terminal residue" evidence="1">
    <location>
        <position position="1"/>
    </location>
</feature>
<organism evidence="1 2">
    <name type="scientific">Ambispora gerdemannii</name>
    <dbReference type="NCBI Taxonomy" id="144530"/>
    <lineage>
        <taxon>Eukaryota</taxon>
        <taxon>Fungi</taxon>
        <taxon>Fungi incertae sedis</taxon>
        <taxon>Mucoromycota</taxon>
        <taxon>Glomeromycotina</taxon>
        <taxon>Glomeromycetes</taxon>
        <taxon>Archaeosporales</taxon>
        <taxon>Ambisporaceae</taxon>
        <taxon>Ambispora</taxon>
    </lineage>
</organism>
<dbReference type="EMBL" id="CAJVPL010003482">
    <property type="protein sequence ID" value="CAG8633596.1"/>
    <property type="molecule type" value="Genomic_DNA"/>
</dbReference>
<comment type="caution">
    <text evidence="1">The sequence shown here is derived from an EMBL/GenBank/DDBJ whole genome shotgun (WGS) entry which is preliminary data.</text>
</comment>